<sequence>MGFLDGVFGGDNKSNKKGDDHNNNNKKKDNNPLANAFARVANATTGGGPKSFQGQGKSLGGSKPGEFITVTLSQPGPLGVRVERKSNTNASAIVNEVIPGSQAEAAGLQRGDILCFAGTNGQDEIMYDMFLQLAQSGQRPLHLEARRMTATTMASANSKPAAAAASSGFQSADAELRRQAMIAAAEAREKAHRSKTKTIKHVTKSTLEKQKQLENNNNKDASVHSQKHEPLSDAARIAAQAAKQDEAALAAQLGYNPYQTAKATAGQARNATTTVQHGTINAGAAGNHLPTSSSSSSSAGTAALPIVAPPSEPTTAAEDDVIPNDVEEALATVLSSNNSSAISILTKLIVNATTKGQDAADEDAAAKFRKVRLSNPKIKAAVVDVTGALDLMMSVGFQLLDDDGGESCLVFPPHYQEPTWLATVLKRMEQ</sequence>
<dbReference type="EMBL" id="JAGRRH010000003">
    <property type="protein sequence ID" value="KAG7372586.1"/>
    <property type="molecule type" value="Genomic_DNA"/>
</dbReference>
<name>A0A9K3M5Q8_9STRA</name>
<feature type="compositionally biased region" description="Basic and acidic residues" evidence="1">
    <location>
        <begin position="13"/>
        <end position="30"/>
    </location>
</feature>
<organism evidence="3 4">
    <name type="scientific">Nitzschia inconspicua</name>
    <dbReference type="NCBI Taxonomy" id="303405"/>
    <lineage>
        <taxon>Eukaryota</taxon>
        <taxon>Sar</taxon>
        <taxon>Stramenopiles</taxon>
        <taxon>Ochrophyta</taxon>
        <taxon>Bacillariophyta</taxon>
        <taxon>Bacillariophyceae</taxon>
        <taxon>Bacillariophycidae</taxon>
        <taxon>Bacillariales</taxon>
        <taxon>Bacillariaceae</taxon>
        <taxon>Nitzschia</taxon>
    </lineage>
</organism>
<dbReference type="InterPro" id="IPR018997">
    <property type="entry name" value="PUB_domain"/>
</dbReference>
<accession>A0A9K3M5Q8</accession>
<protein>
    <submittedName>
        <fullName evidence="3">PUB domain containing protein</fullName>
    </submittedName>
</protein>
<dbReference type="SMART" id="SM00228">
    <property type="entry name" value="PDZ"/>
    <property type="match status" value="1"/>
</dbReference>
<reference evidence="3" key="1">
    <citation type="journal article" date="2021" name="Sci. Rep.">
        <title>Diploid genomic architecture of Nitzschia inconspicua, an elite biomass production diatom.</title>
        <authorList>
            <person name="Oliver A."/>
            <person name="Podell S."/>
            <person name="Pinowska A."/>
            <person name="Traller J.C."/>
            <person name="Smith S.R."/>
            <person name="McClure R."/>
            <person name="Beliaev A."/>
            <person name="Bohutskyi P."/>
            <person name="Hill E.A."/>
            <person name="Rabines A."/>
            <person name="Zheng H."/>
            <person name="Allen L.Z."/>
            <person name="Kuo A."/>
            <person name="Grigoriev I.V."/>
            <person name="Allen A.E."/>
            <person name="Hazlebeck D."/>
            <person name="Allen E.E."/>
        </authorList>
    </citation>
    <scope>NUCLEOTIDE SEQUENCE</scope>
    <source>
        <strain evidence="3">Hildebrandi</strain>
    </source>
</reference>
<dbReference type="Proteomes" id="UP000693970">
    <property type="component" value="Unassembled WGS sequence"/>
</dbReference>
<evidence type="ECO:0000313" key="4">
    <source>
        <dbReference type="Proteomes" id="UP000693970"/>
    </source>
</evidence>
<feature type="domain" description="PDZ" evidence="2">
    <location>
        <begin position="67"/>
        <end position="114"/>
    </location>
</feature>
<evidence type="ECO:0000256" key="1">
    <source>
        <dbReference type="SAM" id="MobiDB-lite"/>
    </source>
</evidence>
<evidence type="ECO:0000259" key="2">
    <source>
        <dbReference type="PROSITE" id="PS50106"/>
    </source>
</evidence>
<feature type="region of interest" description="Disordered" evidence="1">
    <location>
        <begin position="44"/>
        <end position="63"/>
    </location>
</feature>
<dbReference type="PANTHER" id="PTHR47694">
    <property type="entry name" value="PLANT UBX DOMAIN-CONTAINING PROTEIN 2"/>
    <property type="match status" value="1"/>
</dbReference>
<dbReference type="CDD" id="cd09212">
    <property type="entry name" value="PUB"/>
    <property type="match status" value="1"/>
</dbReference>
<dbReference type="Pfam" id="PF00595">
    <property type="entry name" value="PDZ"/>
    <property type="match status" value="1"/>
</dbReference>
<evidence type="ECO:0000313" key="3">
    <source>
        <dbReference type="EMBL" id="KAG7372586.1"/>
    </source>
</evidence>
<dbReference type="PROSITE" id="PS50106">
    <property type="entry name" value="PDZ"/>
    <property type="match status" value="1"/>
</dbReference>
<feature type="region of interest" description="Disordered" evidence="1">
    <location>
        <begin position="1"/>
        <end position="32"/>
    </location>
</feature>
<feature type="region of interest" description="Disordered" evidence="1">
    <location>
        <begin position="189"/>
        <end position="230"/>
    </location>
</feature>
<proteinExistence type="predicted"/>
<gene>
    <name evidence="3" type="ORF">IV203_018729</name>
</gene>
<dbReference type="PANTHER" id="PTHR47694:SF1">
    <property type="entry name" value="PLANT UBX DOMAIN-CONTAINING PROTEIN 2"/>
    <property type="match status" value="1"/>
</dbReference>
<reference evidence="3" key="2">
    <citation type="submission" date="2021-04" db="EMBL/GenBank/DDBJ databases">
        <authorList>
            <person name="Podell S."/>
        </authorList>
    </citation>
    <scope>NUCLEOTIDE SEQUENCE</scope>
    <source>
        <strain evidence="3">Hildebrandi</strain>
    </source>
</reference>
<comment type="caution">
    <text evidence="3">The sequence shown here is derived from an EMBL/GenBank/DDBJ whole genome shotgun (WGS) entry which is preliminary data.</text>
</comment>
<dbReference type="InterPro" id="IPR001478">
    <property type="entry name" value="PDZ"/>
</dbReference>
<feature type="compositionally biased region" description="Basic residues" evidence="1">
    <location>
        <begin position="190"/>
        <end position="203"/>
    </location>
</feature>
<keyword evidence="4" id="KW-1185">Reference proteome</keyword>
<dbReference type="OrthoDB" id="336240at2759"/>
<dbReference type="AlphaFoldDB" id="A0A9K3M5Q8"/>
<feature type="region of interest" description="Disordered" evidence="1">
    <location>
        <begin position="283"/>
        <end position="305"/>
    </location>
</feature>
<dbReference type="Pfam" id="PF09409">
    <property type="entry name" value="PUB"/>
    <property type="match status" value="1"/>
</dbReference>